<keyword evidence="3 9" id="KW-0032">Aminotransferase</keyword>
<dbReference type="EMBL" id="AP021888">
    <property type="protein sequence ID" value="BBP43911.1"/>
    <property type="molecule type" value="Genomic_DNA"/>
</dbReference>
<evidence type="ECO:0000256" key="1">
    <source>
        <dbReference type="ARBA" id="ARBA00001933"/>
    </source>
</evidence>
<evidence type="ECO:0000256" key="2">
    <source>
        <dbReference type="ARBA" id="ARBA00009236"/>
    </source>
</evidence>
<dbReference type="Proteomes" id="UP000501466">
    <property type="component" value="Chromosome"/>
</dbReference>
<dbReference type="FunFam" id="3.40.640.10:FF:000027">
    <property type="entry name" value="Serine--pyruvate aminotransferase, mitochondrial"/>
    <property type="match status" value="1"/>
</dbReference>
<gene>
    <name evidence="9" type="ORF">THMIRHAT_16570</name>
</gene>
<feature type="domain" description="Aminotransferase class V" evidence="8">
    <location>
        <begin position="41"/>
        <end position="219"/>
    </location>
</feature>
<organism evidence="9 10">
    <name type="scientific">Thiosulfativibrio zosterae</name>
    <dbReference type="NCBI Taxonomy" id="2675053"/>
    <lineage>
        <taxon>Bacteria</taxon>
        <taxon>Pseudomonadati</taxon>
        <taxon>Pseudomonadota</taxon>
        <taxon>Gammaproteobacteria</taxon>
        <taxon>Thiotrichales</taxon>
        <taxon>Piscirickettsiaceae</taxon>
        <taxon>Thiosulfativibrio</taxon>
    </lineage>
</organism>
<dbReference type="InterPro" id="IPR015424">
    <property type="entry name" value="PyrdxlP-dep_Trfase"/>
</dbReference>
<dbReference type="PIRSF" id="PIRSF000524">
    <property type="entry name" value="SPT"/>
    <property type="match status" value="1"/>
</dbReference>
<reference evidence="10" key="1">
    <citation type="submission" date="2019-11" db="EMBL/GenBank/DDBJ databases">
        <title>Isolation and characterization of two novel species in the genus Thiomicrorhabdus.</title>
        <authorList>
            <person name="Mochizuki J."/>
            <person name="Kojima H."/>
            <person name="Fukui M."/>
        </authorList>
    </citation>
    <scope>NUCLEOTIDE SEQUENCE [LARGE SCALE GENOMIC DNA]</scope>
    <source>
        <strain evidence="10">AkT22</strain>
    </source>
</reference>
<dbReference type="GO" id="GO:0019265">
    <property type="term" value="P:glycine biosynthetic process, by transamination of glyoxylate"/>
    <property type="evidence" value="ECO:0007669"/>
    <property type="project" value="TreeGrafter"/>
</dbReference>
<dbReference type="Pfam" id="PF00266">
    <property type="entry name" value="Aminotran_5"/>
    <property type="match status" value="1"/>
</dbReference>
<keyword evidence="4 9" id="KW-0808">Transferase</keyword>
<dbReference type="AlphaFoldDB" id="A0A6F8PP61"/>
<sequence>MSEIFDQINPPARLLMGPGPINADPRVLRAMSAQLVGQYDPAMTHYMNETMALYRQVFETQNQWTILIDGTSRAGIEAVLVSAIEPGDKVLVPVFGRFGHLLTEIAHRCGAEVHTIEMPWGEVFKPEQIEEAIKKVQPKMLAVVQGDTSTTMLQPLEELGAICQRYGVLFYSDATASIAGNPFKTDAWGLDAVSVGLQKCLGGPSGSAPVTFSERYVEVVRKRQHVEAGIRDAHHQDSAGQIIRSNYFDIPMILDYWGEERLNHHTEASSMLYCARECARIVLQEGLDACITRHQLNGDAMRAGAEGLNLKLFGDQDHKMTNVLGVYIPEGIPGEAVRTAMLLDFGIEIGTSFGPLKGKIWRIGTMGYNARKDAVLVTLAALENVLRRMGHKLPMGEAVDRAMAVYGQGQ</sequence>
<feature type="binding site" evidence="6">
    <location>
        <position position="362"/>
    </location>
    <ligand>
        <name>substrate</name>
    </ligand>
</feature>
<evidence type="ECO:0000256" key="5">
    <source>
        <dbReference type="ARBA" id="ARBA00022898"/>
    </source>
</evidence>
<name>A0A6F8PP61_9GAMM</name>
<dbReference type="PANTHER" id="PTHR21152:SF40">
    <property type="entry name" value="ALANINE--GLYOXYLATE AMINOTRANSFERASE"/>
    <property type="match status" value="1"/>
</dbReference>
<keyword evidence="5 7" id="KW-0663">Pyridoxal phosphate</keyword>
<feature type="modified residue" description="N6-(pyridoxal phosphate)lysine" evidence="7">
    <location>
        <position position="199"/>
    </location>
</feature>
<evidence type="ECO:0000259" key="8">
    <source>
        <dbReference type="Pfam" id="PF00266"/>
    </source>
</evidence>
<comment type="cofactor">
    <cofactor evidence="1 7">
        <name>pyridoxal 5'-phosphate</name>
        <dbReference type="ChEBI" id="CHEBI:597326"/>
    </cofactor>
</comment>
<dbReference type="GO" id="GO:0004760">
    <property type="term" value="F:L-serine-pyruvate transaminase activity"/>
    <property type="evidence" value="ECO:0007669"/>
    <property type="project" value="TreeGrafter"/>
</dbReference>
<dbReference type="KEGG" id="tzo:THMIRHAT_16570"/>
<dbReference type="InterPro" id="IPR015421">
    <property type="entry name" value="PyrdxlP-dep_Trfase_major"/>
</dbReference>
<evidence type="ECO:0000313" key="9">
    <source>
        <dbReference type="EMBL" id="BBP43911.1"/>
    </source>
</evidence>
<dbReference type="RefSeq" id="WP_173291673.1">
    <property type="nucleotide sequence ID" value="NZ_AP021888.1"/>
</dbReference>
<dbReference type="SUPFAM" id="SSF53383">
    <property type="entry name" value="PLP-dependent transferases"/>
    <property type="match status" value="1"/>
</dbReference>
<dbReference type="PANTHER" id="PTHR21152">
    <property type="entry name" value="AMINOTRANSFERASE CLASS V"/>
    <property type="match status" value="1"/>
</dbReference>
<dbReference type="GO" id="GO:0008453">
    <property type="term" value="F:alanine-glyoxylate transaminase activity"/>
    <property type="evidence" value="ECO:0007669"/>
    <property type="project" value="TreeGrafter"/>
</dbReference>
<protein>
    <submittedName>
        <fullName evidence="9">Aminotransferase V</fullName>
    </submittedName>
</protein>
<dbReference type="InterPro" id="IPR024169">
    <property type="entry name" value="SP_NH2Trfase/AEP_transaminase"/>
</dbReference>
<evidence type="ECO:0000313" key="10">
    <source>
        <dbReference type="Proteomes" id="UP000501466"/>
    </source>
</evidence>
<accession>A0A6F8PP61</accession>
<dbReference type="Gene3D" id="3.90.1150.10">
    <property type="entry name" value="Aspartate Aminotransferase, domain 1"/>
    <property type="match status" value="1"/>
</dbReference>
<comment type="similarity">
    <text evidence="2">Belongs to the class-V pyridoxal-phosphate-dependent aminotransferase family.</text>
</comment>
<evidence type="ECO:0000256" key="7">
    <source>
        <dbReference type="PIRSR" id="PIRSR000524-50"/>
    </source>
</evidence>
<evidence type="ECO:0000256" key="3">
    <source>
        <dbReference type="ARBA" id="ARBA00022576"/>
    </source>
</evidence>
<evidence type="ECO:0000256" key="4">
    <source>
        <dbReference type="ARBA" id="ARBA00022679"/>
    </source>
</evidence>
<dbReference type="InterPro" id="IPR000192">
    <property type="entry name" value="Aminotrans_V_dom"/>
</dbReference>
<evidence type="ECO:0000256" key="6">
    <source>
        <dbReference type="PIRSR" id="PIRSR000524-1"/>
    </source>
</evidence>
<proteinExistence type="inferred from homology"/>
<dbReference type="Gene3D" id="3.40.640.10">
    <property type="entry name" value="Type I PLP-dependent aspartate aminotransferase-like (Major domain)"/>
    <property type="match status" value="1"/>
</dbReference>
<keyword evidence="10" id="KW-1185">Reference proteome</keyword>
<dbReference type="InterPro" id="IPR015422">
    <property type="entry name" value="PyrdxlP-dep_Trfase_small"/>
</dbReference>